<accession>A0A238VRE4</accession>
<dbReference type="Proteomes" id="UP000198379">
    <property type="component" value="Unassembled WGS sequence"/>
</dbReference>
<evidence type="ECO:0000313" key="6">
    <source>
        <dbReference type="Proteomes" id="UP000198379"/>
    </source>
</evidence>
<feature type="signal peptide" evidence="3">
    <location>
        <begin position="1"/>
        <end position="29"/>
    </location>
</feature>
<evidence type="ECO:0000313" key="5">
    <source>
        <dbReference type="EMBL" id="SNR36798.1"/>
    </source>
</evidence>
<sequence length="2499" mass="280164">MGTKYYLKLHIRLLAIIGMFFLGTSSLMAQEGNQPTVQDSVPTTFSFGNLSLPNPNSIVTKYTYDPETDRYVYTEQLGSFNINYPLILTPEEYFRRLRDEQMKQYFDEKVAALDGRTDEGKDAQKSLIPTLYVKSDLFETIFGGNEIEFTPQGSVEMDLGVLFTKQDNPAFSPRNRSNLTFDFDQRISLSLLGKVGERLQVTANYDTESTFDFQNQIKLEYTPTEDDIIQKIEVGNVAMPLNSSLIQGSQSLFGVKTELQFGKTSITAVFAENRSQPRTVTAEGGATVQDFEVAALDYDENRHFFLAHYFRDTYDESLRNYPFVNNNIQITRMEVWITNRQNQTQDARNIVAIQDIGEANPTNIGLDFPPTGFINSPASAFPDNSNNDFNPRGITNPSVQSVLNSSIRDVATVQQGFGGVQVSDGVDYVLLENARKLQPNQYTLYPRLGYVSLNQRLNNDEVLGVAFQYTVGGQVFQVGEFANDGVEATNGDRPDADGDGIPDIADADSPVTRPDQDNDGIADDADADINGDGVPNGQDADGNGILDTVIPAGQAGSPQNLVVKMLKSNLTNVQEPVWDLMMKNIYPLGAFQLEQDGFRMNIVYADPSPLNFITPVPGATLPTLFNGNTDPGESGSNADRGALESNTLLRLFNLDRLTAFGDPQVGGDGFFDFVPGTTVHVQNGSIVFTTVEPFGEHLFNILRSDDSEVYDDGIANSDNELNTFNPHQEEYVYRTLYKSTKTIARDNAEKNKFLLKGRYKSTQEQGISLGAFNIPQGSVTVTAGGRPLVEGLDYTVNYQLGRVIILDKSLEASGIPITASVENNAVFGQQNKRFTGLNVEHRFSEDFIIGGTFLNLNERPLTQKATYSFEPINNTIFGINASYSTEVPFLTRMVNKLPNIDTDAPSNFSIRGEAAFLSPGQPKGTDFNGEATSYIEDFEASQTAIDVSSPLQWFLSSAPVGFGGELPNNDLAGGFRRAKLAWYTIDPVFYNAQRPGEISDTDLSLPETRRVFRDEIFPQQDIVAGQTQALFTLDLAYFPDERGPYNFSNDAQDQQLSNPEQNFGGIMRQLTSTDFEQANVEFVEFWLLDPFFANNDTTNPGGKLTINLGSISEDILKDGRKQYENGLPEIAFPQPGFDDATTSTNWGKVPTNQSLVYAFDTEGAARTNQDVGYDGLNDAEEANLYPGFAALPDPAGDNYDYFLNASGGVVERYKSFNNLQGNSPVEVTQTNRGSTTFPDIEDVNQDNTMNTIDAYFEYELDINPSSLNIETNEFVTDVRELTVTTQDGSSLPTRWVQFRVPISQATNVVGGISDFRAIRFMRMYMSNWQDDVILRFGTLDLVRGDFRRYLLTLDPDETTEQDQADNTLFEVAAVNIEANETRSPVPYNLPPGVQRERLNNNNNNIRQNEQSLSIRVNGLEEQDSRGVYKFYNLDMRQYKNLRMFMHAEALVEDGSDGLDNENIVGFVRMGTDLNSNFYQIELGLEPTPFNVAQTDREAIWPSVNEMNLDLELLQTIKSKVISGDVEDDPDEITYFDQNGDRILNADEVCYVPGELRIGIKGLPSFGDIRTLLLGVKNGNPRTSIDIGCSPGEIGGEVWFNELRLSDLSNEGGWAAVVNADGNIADFATVSATGRQSTVGFGSIEQGPAERSLEDVFQYDVVTNVNVGQLLPKKWGIQLPFNYAIGEEIITPKFDPQFLDLELDDRLANAATQEERNEIEGAAIDYTRRKSINFIGVRKERTGEAKPQPYDVENLTFSYSYSQTDHKDFEIEQSRDQNVRLGGTYSFDFENKPVEPFKKNDSLFTGKYWKFLKDFNFNYLPSNISVSSNIVRQYNEQKFRDLLGSESDISIPRLFQRNYLFDWQYSVNFPITNSLRFNYDVSHNRIVRNYLDNDGNPSFLDENGEEIEGFGVYDGFFDVGQPNTHFGTLQLNYDVPFDKFPFLEWITNTTYSYTASYTWQRGSQQFQTLDGIPDLGNSVENRNTHAINSTLEMDKLYKYIGLKKKTKGGNNIKDRLRGVPSPTDEEKGGALTQKEGTTSTLGGADKALNTGIGLLTALKRVQINYQEDNGIFLPGYLPSIGFSGSLRPTAGFIFGSQAEVRELAARNGWLTLFQDFNQQYREVESRNLGIQARIGLLKDLDIDLNFNRIFQENYSENYRVDPVTLQYESLTGNNFGNFNISTLLIGTAFSKSTSDFSEAFNTFRDNRIQVADRLATRFYGTAEFERDENGFPVGFGRTNQSVLLPAFLAAYTGRDVSKTKTGPFRDIPLPNWNIKYTGLMRLKWFKQNFKRFSMQHGYTAGYTINQFNTNLAFNRDTDFNPETAQTDQAGNFLNPTLYGSVTLTEQFTPLMRLDFEMKNSVKILAEVKRDRALGLSFDNNILTEIKGDEYVLGLGYRIKDLTFVTNFGGRRKVLKSDLNFKADLSLRRNETIIRYLDIDNSQTTAGQDIYGLQFTADYALSKNLTALFFYDHTFSTFAISTAFPQTTIRSGFTLRYNFGN</sequence>
<keyword evidence="6" id="KW-1185">Reference proteome</keyword>
<proteinExistence type="predicted"/>
<dbReference type="Pfam" id="PF14349">
    <property type="entry name" value="SprA_N"/>
    <property type="match status" value="2"/>
</dbReference>
<keyword evidence="3" id="KW-0732">Signal</keyword>
<dbReference type="NCBIfam" id="TIGR04189">
    <property type="entry name" value="surface_SprA"/>
    <property type="match status" value="1"/>
</dbReference>
<feature type="region of interest" description="Disordered" evidence="2">
    <location>
        <begin position="2010"/>
        <end position="2037"/>
    </location>
</feature>
<protein>
    <submittedName>
        <fullName evidence="5">Protein involved in gliding motility SprA</fullName>
    </submittedName>
</protein>
<organism evidence="5 6">
    <name type="scientific">Dokdonia pacifica</name>
    <dbReference type="NCBI Taxonomy" id="1627892"/>
    <lineage>
        <taxon>Bacteria</taxon>
        <taxon>Pseudomonadati</taxon>
        <taxon>Bacteroidota</taxon>
        <taxon>Flavobacteriia</taxon>
        <taxon>Flavobacteriales</taxon>
        <taxon>Flavobacteriaceae</taxon>
        <taxon>Dokdonia</taxon>
    </lineage>
</organism>
<gene>
    <name evidence="5" type="ORF">SAMN06265376_101240</name>
</gene>
<feature type="domain" description="Gliding motility protein SprA N-terminal" evidence="4">
    <location>
        <begin position="58"/>
        <end position="450"/>
    </location>
</feature>
<dbReference type="InterPro" id="IPR026377">
    <property type="entry name" value="Cell_surface_SprA"/>
</dbReference>
<feature type="coiled-coil region" evidence="1">
    <location>
        <begin position="1395"/>
        <end position="1422"/>
    </location>
</feature>
<dbReference type="SUPFAM" id="SSF103647">
    <property type="entry name" value="TSP type-3 repeat"/>
    <property type="match status" value="1"/>
</dbReference>
<name>A0A238VRE4_9FLAO</name>
<feature type="region of interest" description="Disordered" evidence="2">
    <location>
        <begin position="486"/>
        <end position="522"/>
    </location>
</feature>
<dbReference type="InterPro" id="IPR018247">
    <property type="entry name" value="EF_Hand_1_Ca_BS"/>
</dbReference>
<dbReference type="PROSITE" id="PS00018">
    <property type="entry name" value="EF_HAND_1"/>
    <property type="match status" value="1"/>
</dbReference>
<keyword evidence="1" id="KW-0175">Coiled coil</keyword>
<feature type="chain" id="PRO_5013394174" evidence="3">
    <location>
        <begin position="30"/>
        <end position="2499"/>
    </location>
</feature>
<evidence type="ECO:0000256" key="1">
    <source>
        <dbReference type="SAM" id="Coils"/>
    </source>
</evidence>
<evidence type="ECO:0000259" key="4">
    <source>
        <dbReference type="Pfam" id="PF14349"/>
    </source>
</evidence>
<evidence type="ECO:0000256" key="3">
    <source>
        <dbReference type="SAM" id="SignalP"/>
    </source>
</evidence>
<dbReference type="InterPro" id="IPR025684">
    <property type="entry name" value="SprA_N_dom"/>
</dbReference>
<dbReference type="GO" id="GO:0005509">
    <property type="term" value="F:calcium ion binding"/>
    <property type="evidence" value="ECO:0007669"/>
    <property type="project" value="InterPro"/>
</dbReference>
<dbReference type="EMBL" id="FZNY01000001">
    <property type="protein sequence ID" value="SNR36798.1"/>
    <property type="molecule type" value="Genomic_DNA"/>
</dbReference>
<dbReference type="InterPro" id="IPR028974">
    <property type="entry name" value="TSP_type-3_rpt"/>
</dbReference>
<feature type="compositionally biased region" description="Low complexity" evidence="2">
    <location>
        <begin position="499"/>
        <end position="508"/>
    </location>
</feature>
<evidence type="ECO:0000256" key="2">
    <source>
        <dbReference type="SAM" id="MobiDB-lite"/>
    </source>
</evidence>
<reference evidence="5 6" key="1">
    <citation type="submission" date="2017-06" db="EMBL/GenBank/DDBJ databases">
        <authorList>
            <person name="Kim H.J."/>
            <person name="Triplett B.A."/>
        </authorList>
    </citation>
    <scope>NUCLEOTIDE SEQUENCE [LARGE SCALE GENOMIC DNA]</scope>
    <source>
        <strain evidence="5 6">DSM 25597</strain>
    </source>
</reference>
<feature type="domain" description="Gliding motility protein SprA N-terminal" evidence="4">
    <location>
        <begin position="1191"/>
        <end position="1706"/>
    </location>
</feature>